<comment type="caution">
    <text evidence="2">The sequence shown here is derived from an EMBL/GenBank/DDBJ whole genome shotgun (WGS) entry which is preliminary data.</text>
</comment>
<accession>A0AA39JU37</accession>
<evidence type="ECO:0000313" key="2">
    <source>
        <dbReference type="EMBL" id="KAK0448799.1"/>
    </source>
</evidence>
<keyword evidence="3" id="KW-1185">Reference proteome</keyword>
<protein>
    <submittedName>
        <fullName evidence="2">Uncharacterized protein</fullName>
    </submittedName>
</protein>
<proteinExistence type="predicted"/>
<dbReference type="EMBL" id="JAUEPT010000009">
    <property type="protein sequence ID" value="KAK0448799.1"/>
    <property type="molecule type" value="Genomic_DNA"/>
</dbReference>
<dbReference type="AlphaFoldDB" id="A0AA39JU37"/>
<feature type="transmembrane region" description="Helical" evidence="1">
    <location>
        <begin position="113"/>
        <end position="132"/>
    </location>
</feature>
<keyword evidence="1" id="KW-0472">Membrane</keyword>
<evidence type="ECO:0000313" key="3">
    <source>
        <dbReference type="Proteomes" id="UP001175226"/>
    </source>
</evidence>
<organism evidence="2 3">
    <name type="scientific">Armillaria borealis</name>
    <dbReference type="NCBI Taxonomy" id="47425"/>
    <lineage>
        <taxon>Eukaryota</taxon>
        <taxon>Fungi</taxon>
        <taxon>Dikarya</taxon>
        <taxon>Basidiomycota</taxon>
        <taxon>Agaricomycotina</taxon>
        <taxon>Agaricomycetes</taxon>
        <taxon>Agaricomycetidae</taxon>
        <taxon>Agaricales</taxon>
        <taxon>Marasmiineae</taxon>
        <taxon>Physalacriaceae</taxon>
        <taxon>Armillaria</taxon>
    </lineage>
</organism>
<reference evidence="2" key="1">
    <citation type="submission" date="2023-06" db="EMBL/GenBank/DDBJ databases">
        <authorList>
            <consortium name="Lawrence Berkeley National Laboratory"/>
            <person name="Ahrendt S."/>
            <person name="Sahu N."/>
            <person name="Indic B."/>
            <person name="Wong-Bajracharya J."/>
            <person name="Merenyi Z."/>
            <person name="Ke H.-M."/>
            <person name="Monk M."/>
            <person name="Kocsube S."/>
            <person name="Drula E."/>
            <person name="Lipzen A."/>
            <person name="Balint B."/>
            <person name="Henrissat B."/>
            <person name="Andreopoulos B."/>
            <person name="Martin F.M."/>
            <person name="Harder C.B."/>
            <person name="Rigling D."/>
            <person name="Ford K.L."/>
            <person name="Foster G.D."/>
            <person name="Pangilinan J."/>
            <person name="Papanicolaou A."/>
            <person name="Barry K."/>
            <person name="LaButti K."/>
            <person name="Viragh M."/>
            <person name="Koriabine M."/>
            <person name="Yan M."/>
            <person name="Riley R."/>
            <person name="Champramary S."/>
            <person name="Plett K.L."/>
            <person name="Tsai I.J."/>
            <person name="Slot J."/>
            <person name="Sipos G."/>
            <person name="Plett J."/>
            <person name="Nagy L.G."/>
            <person name="Grigoriev I.V."/>
        </authorList>
    </citation>
    <scope>NUCLEOTIDE SEQUENCE</scope>
    <source>
        <strain evidence="2">FPL87.14</strain>
    </source>
</reference>
<gene>
    <name evidence="2" type="ORF">EV421DRAFT_1900504</name>
</gene>
<name>A0AA39JU37_9AGAR</name>
<evidence type="ECO:0000256" key="1">
    <source>
        <dbReference type="SAM" id="Phobius"/>
    </source>
</evidence>
<keyword evidence="1" id="KW-1133">Transmembrane helix</keyword>
<dbReference type="Proteomes" id="UP001175226">
    <property type="component" value="Unassembled WGS sequence"/>
</dbReference>
<feature type="transmembrane region" description="Helical" evidence="1">
    <location>
        <begin position="12"/>
        <end position="30"/>
    </location>
</feature>
<keyword evidence="1" id="KW-0812">Transmembrane</keyword>
<sequence length="151" mass="16894">MAIVPVLRDSSFFACISASISLIAIVLYRGDLVMDSPALMSIDIEERGRQHTKTAIIVLETTSSGKCLKNLAMARNSLLWNYHHALPPRRNLMAGDLLALIPLMRAQNSACDLGWRINALILLHLLGFVNIWRFHRENRTKSSLYAGEAVH</sequence>